<evidence type="ECO:0000313" key="1">
    <source>
        <dbReference type="EMBL" id="UZA02937.1"/>
    </source>
</evidence>
<evidence type="ECO:0008006" key="3">
    <source>
        <dbReference type="Google" id="ProtNLM"/>
    </source>
</evidence>
<sequence>MKPLEVIEALRLGKEVECKYLDDTWAEYKQTSPVGILTSTEYSFRIKPVEMVTIGDVCFPKPESSPLRMGTIYFYPNTIKADLVDWFKWTDDELDFKLLKANMVHLSKENAIAHAKALIKLSGGSYE</sequence>
<dbReference type="EMBL" id="CP087830">
    <property type="protein sequence ID" value="UZA02937.1"/>
    <property type="molecule type" value="Genomic_DNA"/>
</dbReference>
<organism evidence="1 2">
    <name type="scientific">Moraxella bovis</name>
    <dbReference type="NCBI Taxonomy" id="476"/>
    <lineage>
        <taxon>Bacteria</taxon>
        <taxon>Pseudomonadati</taxon>
        <taxon>Pseudomonadota</taxon>
        <taxon>Gammaproteobacteria</taxon>
        <taxon>Moraxellales</taxon>
        <taxon>Moraxellaceae</taxon>
        <taxon>Moraxella</taxon>
    </lineage>
</organism>
<protein>
    <recommendedName>
        <fullName evidence="3">DUF2591 domain-containing protein</fullName>
    </recommendedName>
</protein>
<name>A0ABY6M884_MORBO</name>
<reference evidence="1" key="1">
    <citation type="journal article" date="2022" name="BMC Microbiol.">
        <title>Whole genome sequencing of Moraxella bovis strains from North America reveals two genotypes with different genetic determinants.</title>
        <authorList>
            <person name="Wynn E.L."/>
            <person name="Hille M.M."/>
            <person name="Loy J.D."/>
            <person name="Schuller G."/>
            <person name="Kuhn K.L."/>
            <person name="Dickey A.M."/>
            <person name="Bono J.L."/>
            <person name="Clawson M.L."/>
        </authorList>
    </citation>
    <scope>NUCLEOTIDE SEQUENCE</scope>
    <source>
        <strain evidence="1">SAM102599</strain>
    </source>
</reference>
<accession>A0ABY6M884</accession>
<keyword evidence="2" id="KW-1185">Reference proteome</keyword>
<gene>
    <name evidence="1" type="ORF">LP092_13530</name>
</gene>
<proteinExistence type="predicted"/>
<dbReference type="RefSeq" id="WP_264697091.1">
    <property type="nucleotide sequence ID" value="NZ_CP087771.1"/>
</dbReference>
<dbReference type="Proteomes" id="UP001163632">
    <property type="component" value="Chromosome"/>
</dbReference>
<evidence type="ECO:0000313" key="2">
    <source>
        <dbReference type="Proteomes" id="UP001163632"/>
    </source>
</evidence>